<comment type="similarity">
    <text evidence="3">Belongs to the wax synthase family.</text>
</comment>
<evidence type="ECO:0000256" key="4">
    <source>
        <dbReference type="ARBA" id="ARBA00022679"/>
    </source>
</evidence>
<feature type="transmembrane region" description="Helical" evidence="8">
    <location>
        <begin position="257"/>
        <end position="275"/>
    </location>
</feature>
<evidence type="ECO:0000256" key="6">
    <source>
        <dbReference type="ARBA" id="ARBA00022989"/>
    </source>
</evidence>
<evidence type="ECO:0000313" key="11">
    <source>
        <dbReference type="EMBL" id="CAF1585175.1"/>
    </source>
</evidence>
<dbReference type="InterPro" id="IPR044851">
    <property type="entry name" value="Wax_synthase"/>
</dbReference>
<evidence type="ECO:0000313" key="10">
    <source>
        <dbReference type="EMBL" id="CAF1378605.1"/>
    </source>
</evidence>
<accession>A0A815JMI6</accession>
<keyword evidence="7 8" id="KW-0472">Membrane</keyword>
<dbReference type="OrthoDB" id="10010093at2759"/>
<evidence type="ECO:0000256" key="3">
    <source>
        <dbReference type="ARBA" id="ARBA00007282"/>
    </source>
</evidence>
<evidence type="ECO:0000256" key="1">
    <source>
        <dbReference type="ARBA" id="ARBA00004141"/>
    </source>
</evidence>
<feature type="domain" description="Wax synthase" evidence="9">
    <location>
        <begin position="212"/>
        <end position="287"/>
    </location>
</feature>
<evidence type="ECO:0000313" key="12">
    <source>
        <dbReference type="Proteomes" id="UP000663834"/>
    </source>
</evidence>
<keyword evidence="6 8" id="KW-1133">Transmembrane helix</keyword>
<evidence type="ECO:0000256" key="5">
    <source>
        <dbReference type="ARBA" id="ARBA00022692"/>
    </source>
</evidence>
<dbReference type="Pfam" id="PF13813">
    <property type="entry name" value="MBOAT_2"/>
    <property type="match status" value="1"/>
</dbReference>
<dbReference type="EMBL" id="CAJNOV010016148">
    <property type="protein sequence ID" value="CAF1585175.1"/>
    <property type="molecule type" value="Genomic_DNA"/>
</dbReference>
<dbReference type="PANTHER" id="PTHR31595">
    <property type="entry name" value="LONG-CHAIN-ALCOHOL O-FATTY-ACYLTRANSFERASE 3-RELATED"/>
    <property type="match status" value="1"/>
</dbReference>
<organism evidence="10 12">
    <name type="scientific">Rotaria magnacalcarata</name>
    <dbReference type="NCBI Taxonomy" id="392030"/>
    <lineage>
        <taxon>Eukaryota</taxon>
        <taxon>Metazoa</taxon>
        <taxon>Spiralia</taxon>
        <taxon>Gnathifera</taxon>
        <taxon>Rotifera</taxon>
        <taxon>Eurotatoria</taxon>
        <taxon>Bdelloidea</taxon>
        <taxon>Philodinida</taxon>
        <taxon>Philodinidae</taxon>
        <taxon>Rotaria</taxon>
    </lineage>
</organism>
<dbReference type="PANTHER" id="PTHR31595:SF57">
    <property type="entry name" value="OS04G0481900 PROTEIN"/>
    <property type="match status" value="1"/>
</dbReference>
<evidence type="ECO:0000259" key="9">
    <source>
        <dbReference type="Pfam" id="PF13813"/>
    </source>
</evidence>
<gene>
    <name evidence="11" type="ORF">CJN711_LOCUS33410</name>
    <name evidence="10" type="ORF">KQP761_LOCUS8593</name>
</gene>
<dbReference type="EMBL" id="CAJNOW010003338">
    <property type="protein sequence ID" value="CAF1378605.1"/>
    <property type="molecule type" value="Genomic_DNA"/>
</dbReference>
<proteinExistence type="inferred from homology"/>
<keyword evidence="5 8" id="KW-0812">Transmembrane</keyword>
<feature type="transmembrane region" description="Helical" evidence="8">
    <location>
        <begin position="7"/>
        <end position="28"/>
    </location>
</feature>
<sequence length="348" mass="39872">MVESAVVTLVSSFFIIVILYICILRASQYFNTPHVVHFVSIISSISLLFVSVYVKLSSPLFIRSSLVTFSLGGLTSLTSFKFLELAFAYKWTYIRQMPLKLVVLYFLALPRMPESEAKLKDILKKNVRGECFGMILQGIYKFIIFQTILYLIPFEWLATSPSPMWPTSYCIRYGLLGAILYLSMDSVTGISFGFYILLFNIRITPVFPAFPFVSTSLREFWSKRWNNLVKTSLQLISFFVIPKLIDPIKPMSKTIKSLFAYVLSGCLHEYLIWFISGKWSGKSMIFFSIHGLLVLLEIKMKLPIRSNTFQGKLTGWIWTIGIMFITSPLFFDPFIEAGLFSAMKSNVN</sequence>
<dbReference type="Proteomes" id="UP000663834">
    <property type="component" value="Unassembled WGS sequence"/>
</dbReference>
<dbReference type="GO" id="GO:0016020">
    <property type="term" value="C:membrane"/>
    <property type="evidence" value="ECO:0007669"/>
    <property type="project" value="UniProtKB-SubCell"/>
</dbReference>
<reference evidence="10" key="1">
    <citation type="submission" date="2021-02" db="EMBL/GenBank/DDBJ databases">
        <authorList>
            <person name="Nowell W R."/>
        </authorList>
    </citation>
    <scope>NUCLEOTIDE SEQUENCE</scope>
</reference>
<comment type="caution">
    <text evidence="10">The sequence shown here is derived from an EMBL/GenBank/DDBJ whole genome shotgun (WGS) entry which is preliminary data.</text>
</comment>
<feature type="transmembrane region" description="Helical" evidence="8">
    <location>
        <begin position="313"/>
        <end position="331"/>
    </location>
</feature>
<comment type="pathway">
    <text evidence="2">Secondary metabolite biosynthesis.</text>
</comment>
<name>A0A815JMI6_9BILA</name>
<feature type="transmembrane region" description="Helical" evidence="8">
    <location>
        <begin position="66"/>
        <end position="87"/>
    </location>
</feature>
<feature type="transmembrane region" description="Helical" evidence="8">
    <location>
        <begin position="131"/>
        <end position="152"/>
    </location>
</feature>
<protein>
    <recommendedName>
        <fullName evidence="9">Wax synthase domain-containing protein</fullName>
    </recommendedName>
</protein>
<dbReference type="Proteomes" id="UP000663855">
    <property type="component" value="Unassembled WGS sequence"/>
</dbReference>
<evidence type="ECO:0000256" key="2">
    <source>
        <dbReference type="ARBA" id="ARBA00005179"/>
    </source>
</evidence>
<feature type="transmembrane region" description="Helical" evidence="8">
    <location>
        <begin position="281"/>
        <end position="298"/>
    </location>
</feature>
<keyword evidence="4" id="KW-0808">Transferase</keyword>
<dbReference type="GO" id="GO:0006629">
    <property type="term" value="P:lipid metabolic process"/>
    <property type="evidence" value="ECO:0007669"/>
    <property type="project" value="InterPro"/>
</dbReference>
<comment type="subcellular location">
    <subcellularLocation>
        <location evidence="1">Membrane</location>
        <topology evidence="1">Multi-pass membrane protein</topology>
    </subcellularLocation>
</comment>
<evidence type="ECO:0000256" key="8">
    <source>
        <dbReference type="SAM" id="Phobius"/>
    </source>
</evidence>
<dbReference type="GO" id="GO:0008374">
    <property type="term" value="F:O-acyltransferase activity"/>
    <property type="evidence" value="ECO:0007669"/>
    <property type="project" value="InterPro"/>
</dbReference>
<evidence type="ECO:0000256" key="7">
    <source>
        <dbReference type="ARBA" id="ARBA00023136"/>
    </source>
</evidence>
<feature type="transmembrane region" description="Helical" evidence="8">
    <location>
        <begin position="34"/>
        <end position="54"/>
    </location>
</feature>
<dbReference type="AlphaFoldDB" id="A0A815JMI6"/>
<dbReference type="InterPro" id="IPR032805">
    <property type="entry name" value="Wax_synthase_dom"/>
</dbReference>